<dbReference type="Pfam" id="PF16332">
    <property type="entry name" value="DUF4962"/>
    <property type="match status" value="1"/>
</dbReference>
<reference evidence="4" key="1">
    <citation type="submission" date="2023-05" db="EMBL/GenBank/DDBJ databases">
        <title>Anaerotaeda fermentans gen. nov., sp. nov., a novel anaerobic planctomycete of the new family within the order Sedimentisphaerales isolated from Taman Peninsula, Russia.</title>
        <authorList>
            <person name="Khomyakova M.A."/>
            <person name="Merkel A.Y."/>
            <person name="Slobodkin A.I."/>
        </authorList>
    </citation>
    <scope>NUCLEOTIDE SEQUENCE</scope>
    <source>
        <strain evidence="4">M17dextr</strain>
    </source>
</reference>
<organism evidence="4 5">
    <name type="scientific">Anaerobaca lacustris</name>
    <dbReference type="NCBI Taxonomy" id="3044600"/>
    <lineage>
        <taxon>Bacteria</taxon>
        <taxon>Pseudomonadati</taxon>
        <taxon>Planctomycetota</taxon>
        <taxon>Phycisphaerae</taxon>
        <taxon>Sedimentisphaerales</taxon>
        <taxon>Anaerobacaceae</taxon>
        <taxon>Anaerobaca</taxon>
    </lineage>
</organism>
<dbReference type="Gene3D" id="1.50.10.100">
    <property type="entry name" value="Chondroitin AC/alginate lyase"/>
    <property type="match status" value="1"/>
</dbReference>
<dbReference type="Pfam" id="PF07940">
    <property type="entry name" value="Hepar_II_III_C"/>
    <property type="match status" value="1"/>
</dbReference>
<comment type="subcellular location">
    <subcellularLocation>
        <location evidence="1">Cell envelope</location>
    </subcellularLocation>
</comment>
<dbReference type="InterPro" id="IPR008929">
    <property type="entry name" value="Chondroitin_lyas"/>
</dbReference>
<dbReference type="GO" id="GO:0030313">
    <property type="term" value="C:cell envelope"/>
    <property type="evidence" value="ECO:0007669"/>
    <property type="project" value="UniProtKB-SubCell"/>
</dbReference>
<evidence type="ECO:0000313" key="4">
    <source>
        <dbReference type="EMBL" id="MDI6451493.1"/>
    </source>
</evidence>
<comment type="caution">
    <text evidence="4">The sequence shown here is derived from an EMBL/GenBank/DDBJ whole genome shotgun (WGS) entry which is preliminary data.</text>
</comment>
<dbReference type="InterPro" id="IPR013783">
    <property type="entry name" value="Ig-like_fold"/>
</dbReference>
<dbReference type="Gene3D" id="2.70.98.70">
    <property type="match status" value="1"/>
</dbReference>
<keyword evidence="5" id="KW-1185">Reference proteome</keyword>
<gene>
    <name evidence="4" type="ORF">QJ522_20700</name>
</gene>
<evidence type="ECO:0000259" key="2">
    <source>
        <dbReference type="Pfam" id="PF07940"/>
    </source>
</evidence>
<accession>A0AAW6U0I0</accession>
<feature type="domain" description="Heparinase II/III-like C-terminal" evidence="2">
    <location>
        <begin position="499"/>
        <end position="666"/>
    </location>
</feature>
<evidence type="ECO:0000259" key="3">
    <source>
        <dbReference type="Pfam" id="PF16332"/>
    </source>
</evidence>
<protein>
    <submittedName>
        <fullName evidence="4">DUF4962 domain-containing protein</fullName>
    </submittedName>
</protein>
<dbReference type="Gene3D" id="2.60.40.10">
    <property type="entry name" value="Immunoglobulins"/>
    <property type="match status" value="1"/>
</dbReference>
<dbReference type="EMBL" id="JASCXX010000037">
    <property type="protein sequence ID" value="MDI6451493.1"/>
    <property type="molecule type" value="Genomic_DNA"/>
</dbReference>
<dbReference type="GO" id="GO:0016829">
    <property type="term" value="F:lyase activity"/>
    <property type="evidence" value="ECO:0007669"/>
    <property type="project" value="InterPro"/>
</dbReference>
<evidence type="ECO:0000256" key="1">
    <source>
        <dbReference type="ARBA" id="ARBA00004196"/>
    </source>
</evidence>
<dbReference type="RefSeq" id="WP_349246899.1">
    <property type="nucleotide sequence ID" value="NZ_JASCXX010000037.1"/>
</dbReference>
<name>A0AAW6U0I0_9BACT</name>
<dbReference type="InterPro" id="IPR012480">
    <property type="entry name" value="Hepar_II_III_C"/>
</dbReference>
<dbReference type="Proteomes" id="UP001431776">
    <property type="component" value="Unassembled WGS sequence"/>
</dbReference>
<sequence>MNSTRRGDIIVRALWSIPLSAVLLCGLAWAEALTLNQSPAQPSEWGYRPAEGVVSPTDPPSFSWRPADGLTWEIECARAQDPHESVYRASGIEFSVHCPPQVFGPGQYTWRYRGRDRAGRYTNWSQSRSFTIAPDAAKMPLPRRAELLARIPTTHPRLFLRPENLPRLRALAQGEMKAEYEALVRQCDRILADPPPTAEPPKYPPEMERKSEEWRVMWWGNRTYTIKALDSAATLAFTRLLGGQEKYGHEAKRILLECAKWDPKGSTGYRYNDEAGMPYNYYFARTYSFVNDLLSEDEKQICRDLMKIRGDEMYNHLHPRHLWRPYASHSNRAWHFLGEVGIAFLGEVEGAEDWVWFATNVFFNVYPVWSDDDGGWHEGTSYWASYLNRFTWWADVMREAMGIDVYRKPFFSNVGYYAMYLMPPGKVGGGFGDLTARRTAAQNRQLMTVLATQAQNPHWQWYVEQVGGPDSAGGYIGFVRGLLPAVQPEAPDDLPTSRLFAGTGQAYLNTDLTDAAESVQVVFKSSPFGTQSHGYEANNSFLLWAYGQRLLIRSGYRDIYGSDHHQNWMWSTRSTNCITVNGRGQRKHTATAQGQITAFETTPTIDVVVGNAGDAYEPEAGVELFKRAMLFVKPDLIVVYDRLRTSEPSTFEYWLHAINEFDVGGANHIHVKNGDVGCAISMHCRSPLAFEQTNEYDPNPRPRITLREWHLTARTTQKAKDMEFITVYRPYRTAEGYMGTSGFQAIPGGYLFTASSATGQLTALLPTDDTTTMESGDLRTTGAIQLKLDRPGHEPQILTVAERVSGGRGQMQ</sequence>
<dbReference type="SUPFAM" id="SSF48230">
    <property type="entry name" value="Chondroitin AC/alginate lyase"/>
    <property type="match status" value="1"/>
</dbReference>
<dbReference type="AlphaFoldDB" id="A0AAW6U0I0"/>
<evidence type="ECO:0000313" key="5">
    <source>
        <dbReference type="Proteomes" id="UP001431776"/>
    </source>
</evidence>
<feature type="domain" description="Heparinase II N-terminal" evidence="3">
    <location>
        <begin position="71"/>
        <end position="466"/>
    </location>
</feature>
<proteinExistence type="predicted"/>
<dbReference type="InterPro" id="IPR032518">
    <property type="entry name" value="HepII_N"/>
</dbReference>